<evidence type="ECO:0000256" key="6">
    <source>
        <dbReference type="ARBA" id="ARBA00030388"/>
    </source>
</evidence>
<evidence type="ECO:0000256" key="4">
    <source>
        <dbReference type="ARBA" id="ARBA00022759"/>
    </source>
</evidence>
<dbReference type="RefSeq" id="WP_152073150.1">
    <property type="nucleotide sequence ID" value="NZ_CAAKNU010000017.1"/>
</dbReference>
<dbReference type="Pfam" id="PF06769">
    <property type="entry name" value="YoeB_toxin"/>
    <property type="match status" value="1"/>
</dbReference>
<dbReference type="AlphaFoldDB" id="A0A5K1ICF4"/>
<dbReference type="Proteomes" id="UP000361836">
    <property type="component" value="Unassembled WGS sequence"/>
</dbReference>
<evidence type="ECO:0000256" key="1">
    <source>
        <dbReference type="ARBA" id="ARBA00008172"/>
    </source>
</evidence>
<dbReference type="GO" id="GO:0006401">
    <property type="term" value="P:RNA catabolic process"/>
    <property type="evidence" value="ECO:0007669"/>
    <property type="project" value="InterPro"/>
</dbReference>
<dbReference type="GO" id="GO:0045892">
    <property type="term" value="P:negative regulation of DNA-templated transcription"/>
    <property type="evidence" value="ECO:0007669"/>
    <property type="project" value="TreeGrafter"/>
</dbReference>
<organism evidence="8 9">
    <name type="scientific">Collinsella aerofaciens</name>
    <dbReference type="NCBI Taxonomy" id="74426"/>
    <lineage>
        <taxon>Bacteria</taxon>
        <taxon>Bacillati</taxon>
        <taxon>Actinomycetota</taxon>
        <taxon>Coriobacteriia</taxon>
        <taxon>Coriobacteriales</taxon>
        <taxon>Coriobacteriaceae</taxon>
        <taxon>Collinsella</taxon>
    </lineage>
</organism>
<name>A0A5K1ICF4_9ACTN</name>
<keyword evidence="2" id="KW-1277">Toxin-antitoxin system</keyword>
<dbReference type="Gene3D" id="3.30.2310.20">
    <property type="entry name" value="RelE-like"/>
    <property type="match status" value="1"/>
</dbReference>
<protein>
    <recommendedName>
        <fullName evidence="7">Endoribonuclease YoeB</fullName>
    </recommendedName>
    <alternativeName>
        <fullName evidence="6">Putative mRNA interferase YoeB</fullName>
    </alternativeName>
</protein>
<dbReference type="EMBL" id="CABWIE010000017">
    <property type="protein sequence ID" value="VWL94084.1"/>
    <property type="molecule type" value="Genomic_DNA"/>
</dbReference>
<keyword evidence="5" id="KW-0378">Hydrolase</keyword>
<evidence type="ECO:0000256" key="7">
    <source>
        <dbReference type="ARBA" id="ARBA00050056"/>
    </source>
</evidence>
<evidence type="ECO:0000313" key="8">
    <source>
        <dbReference type="EMBL" id="VWL94084.1"/>
    </source>
</evidence>
<evidence type="ECO:0000256" key="5">
    <source>
        <dbReference type="ARBA" id="ARBA00022801"/>
    </source>
</evidence>
<dbReference type="InterPro" id="IPR035093">
    <property type="entry name" value="RelE/ParE_toxin_dom_sf"/>
</dbReference>
<dbReference type="PANTHER" id="PTHR38039">
    <property type="entry name" value="TOXIN YOEB"/>
    <property type="match status" value="1"/>
</dbReference>
<comment type="similarity">
    <text evidence="1">Belongs to the YoeB family.</text>
</comment>
<proteinExistence type="inferred from homology"/>
<keyword evidence="3" id="KW-0540">Nuclease</keyword>
<dbReference type="OrthoDB" id="9801102at2"/>
<evidence type="ECO:0000313" key="9">
    <source>
        <dbReference type="Proteomes" id="UP000361836"/>
    </source>
</evidence>
<dbReference type="InterPro" id="IPR009614">
    <property type="entry name" value="YoeB_toxin"/>
</dbReference>
<keyword evidence="4" id="KW-0255">Endonuclease</keyword>
<dbReference type="GO" id="GO:0004519">
    <property type="term" value="F:endonuclease activity"/>
    <property type="evidence" value="ECO:0007669"/>
    <property type="project" value="UniProtKB-KW"/>
</dbReference>
<keyword evidence="9" id="KW-1185">Reference proteome</keyword>
<dbReference type="NCBIfam" id="TIGR02116">
    <property type="entry name" value="toxin_Txe_YoeB"/>
    <property type="match status" value="1"/>
</dbReference>
<evidence type="ECO:0000256" key="3">
    <source>
        <dbReference type="ARBA" id="ARBA00022722"/>
    </source>
</evidence>
<dbReference type="SUPFAM" id="SSF143011">
    <property type="entry name" value="RelE-like"/>
    <property type="match status" value="1"/>
</dbReference>
<accession>A0A5K1ICF4</accession>
<sequence>MWLVVFTEQAQKDAKQLKAAGLAGKAKALVAAVREDPFKVPPRYEALVGNLSGLYSRRISLQHRFVYETIKGEIERGGTLYEGTVKIVRMWTHYDGVR</sequence>
<reference evidence="8 9" key="1">
    <citation type="submission" date="2019-10" db="EMBL/GenBank/DDBJ databases">
        <authorList>
            <person name="Wolf R A."/>
        </authorList>
    </citation>
    <scope>NUCLEOTIDE SEQUENCE [LARGE SCALE GENOMIC DNA]</scope>
    <source>
        <strain evidence="8">Collinsella_aerofaciens_MC2</strain>
    </source>
</reference>
<dbReference type="GO" id="GO:0016787">
    <property type="term" value="F:hydrolase activity"/>
    <property type="evidence" value="ECO:0007669"/>
    <property type="project" value="UniProtKB-KW"/>
</dbReference>
<evidence type="ECO:0000256" key="2">
    <source>
        <dbReference type="ARBA" id="ARBA00022649"/>
    </source>
</evidence>
<gene>
    <name evidence="8" type="ORF">KCJAJFAP_02241</name>
</gene>
<dbReference type="PANTHER" id="PTHR38039:SF1">
    <property type="entry name" value="TOXIN YOEB"/>
    <property type="match status" value="1"/>
</dbReference>